<sequence length="316" mass="37931">MKKVAFIVPYFGKLPNYFQLFLNSCKLNKNFKWIIVTDDKTSYSWPQNVQKIDMSFEDLRQRIQSKFDFRIELPTPYKLCDYKPTYGYIFEDLIQDYPFWGYCDIDTIMGKLDDFLSSDFLNQYDKLFELGHMTIFKNTFENNRMFMKKIDGSFPYKEALTSEDIFVFDEVSQKNSLSINDIFLQNGKKVFAADWSYNVSVTPTAFTQVVLKNRKFELQPRRKNQVIIWDNQDGLRLYYTDSKEIHYIDLMYIHLQQRKMKVSANIDSRMIEIIPNEFVEIDSLPTTIAALTQMKKKNISFHRFRLMWKWKVKKFI</sequence>
<evidence type="ECO:0000313" key="2">
    <source>
        <dbReference type="Proteomes" id="UP000438120"/>
    </source>
</evidence>
<protein>
    <submittedName>
        <fullName evidence="1">Uncharacterized protein</fullName>
    </submittedName>
</protein>
<organism evidence="1 2">
    <name type="scientific">Lactobacillus porci</name>
    <dbReference type="NCBI Taxonomy" id="2012477"/>
    <lineage>
        <taxon>Bacteria</taxon>
        <taxon>Bacillati</taxon>
        <taxon>Bacillota</taxon>
        <taxon>Bacilli</taxon>
        <taxon>Lactobacillales</taxon>
        <taxon>Lactobacillaceae</taxon>
        <taxon>Lactobacillus</taxon>
    </lineage>
</organism>
<dbReference type="RefSeq" id="WP_154549033.1">
    <property type="nucleotide sequence ID" value="NZ_VUMX01000019.1"/>
</dbReference>
<evidence type="ECO:0000313" key="1">
    <source>
        <dbReference type="EMBL" id="MST87423.1"/>
    </source>
</evidence>
<proteinExistence type="predicted"/>
<dbReference type="Pfam" id="PF20330">
    <property type="entry name" value="DUF6625"/>
    <property type="match status" value="1"/>
</dbReference>
<dbReference type="AlphaFoldDB" id="A0A6A8MFB3"/>
<dbReference type="EMBL" id="VUMX01000019">
    <property type="protein sequence ID" value="MST87423.1"/>
    <property type="molecule type" value="Genomic_DNA"/>
</dbReference>
<comment type="caution">
    <text evidence="1">The sequence shown here is derived from an EMBL/GenBank/DDBJ whole genome shotgun (WGS) entry which is preliminary data.</text>
</comment>
<dbReference type="InterPro" id="IPR046733">
    <property type="entry name" value="DUF6625"/>
</dbReference>
<accession>A0A6A8MFB3</accession>
<name>A0A6A8MFB3_9LACO</name>
<dbReference type="OrthoDB" id="1910631at2"/>
<gene>
    <name evidence="1" type="ORF">FYJ62_07195</name>
</gene>
<reference evidence="1 2" key="1">
    <citation type="submission" date="2019-08" db="EMBL/GenBank/DDBJ databases">
        <title>In-depth cultivation of the pig gut microbiome towards novel bacterial diversity and tailored functional studies.</title>
        <authorList>
            <person name="Wylensek D."/>
            <person name="Hitch T.C.A."/>
            <person name="Clavel T."/>
        </authorList>
    </citation>
    <scope>NUCLEOTIDE SEQUENCE [LARGE SCALE GENOMIC DNA]</scope>
    <source>
        <strain evidence="1 2">Bifido-178-WT-2B</strain>
    </source>
</reference>
<dbReference type="Proteomes" id="UP000438120">
    <property type="component" value="Unassembled WGS sequence"/>
</dbReference>
<keyword evidence="2" id="KW-1185">Reference proteome</keyword>